<reference evidence="7" key="1">
    <citation type="submission" date="2016-04" db="UniProtKB">
        <authorList>
            <consortium name="WormBaseParasite"/>
        </authorList>
    </citation>
    <scope>IDENTIFICATION</scope>
</reference>
<dbReference type="PRINTS" id="PR00380">
    <property type="entry name" value="KINESINHEAVY"/>
</dbReference>
<reference evidence="5 6" key="2">
    <citation type="submission" date="2018-11" db="EMBL/GenBank/DDBJ databases">
        <authorList>
            <consortium name="Pathogen Informatics"/>
        </authorList>
    </citation>
    <scope>NUCLEOTIDE SEQUENCE [LARGE SCALE GENOMIC DNA]</scope>
</reference>
<dbReference type="GO" id="GO:0005524">
    <property type="term" value="F:ATP binding"/>
    <property type="evidence" value="ECO:0007669"/>
    <property type="project" value="UniProtKB-UniRule"/>
</dbReference>
<name>A0A158R9N0_TAEAS</name>
<dbReference type="STRING" id="60517.A0A158R9N0"/>
<protein>
    <submittedName>
        <fullName evidence="7">Kinesin motor domain-containing protein</fullName>
    </submittedName>
</protein>
<dbReference type="WBParaSite" id="TASK_0000750701-mRNA-1">
    <property type="protein sequence ID" value="TASK_0000750701-mRNA-1"/>
    <property type="gene ID" value="TASK_0000750701"/>
</dbReference>
<keyword evidence="6" id="KW-1185">Reference proteome</keyword>
<dbReference type="GO" id="GO:0008017">
    <property type="term" value="F:microtubule binding"/>
    <property type="evidence" value="ECO:0007669"/>
    <property type="project" value="InterPro"/>
</dbReference>
<sequence>MANLVVALRILPNQDGDGESGILKVHSNAITFLDTRTTHIFKCIGLKAVEECLDGFNCSIFAYGMTGTGKTYTIFGTKALFESALHRTSNDTFLEISFFEVYNEHVYDLLAKITEDEVEKVSLRVREHPRDGPYAENLSKHAISHLDDVLRLIDRGTASRATAETPANLKSSRSHSVFTIHISQSFKGGSIDRLLEEIDRLKDEVNGWRKEDQFFKNRPLGGINSCEGLARSSSVFVDTDDDGYEHTAVSQLLLQVSDLLANSANGDLELRLQFSPSTRQSLEAELHHLSVKEQLQRLPTLKELLRVSSLHAPLFTNKQELYQLENELFAFLASNKEEQGLDPQVTLHRCLASRRVRPPYNRFLQLHLRSLLQHPIVRESEETKQGLLDFLHRLKASPGGVDLTSDDANFLLELITMTNTALFSAISTPPAIFNHQDSPLIVTAMKIAYMSVKLQRLAEDGQVSSELQKTVLEEAKNLVTAGENPSCPSARFYDKIIPYRDRLQLSDLVLDILKASKSSENYHMPKNQSKDLSNLSTSLGEVALICAKFKVAKAHHIVKNRFRLSSDNFQRVCVIGKEHHQLIKDALLLVAASGIAKHLEVETLSGLLSGESDVELGKEDATYLEHLLTSGIDFRISRNSPWQSPDEIFGSESSPNDKEEFIPPVDSSVVRNPFALAKTSESDGIVDTTIIDFFNQKDENEYENESLLKPAEVDSLMTATLNQEDFKSSCSGLVGAQRTLPKKDAQFYFKLISETLMLRKSVAGMQRSPSQLFVFKLAPFQIIQLCDCVRKLSSAEPHTEDGKLIKELSIEANRHLKFKIKAKTVARLRSLYQRIHYPVLQSSSSKLAYILEELSNTSVGVEVRFNAENAFYLTEICSAILFDTTDSLSVLFLESIKQRCITSSGNLVILSTTEYQKLSTLAQEASVNLKDVQNQIVPADTYACNAFRLLCLYKIRALIKTENSQKSRRLCKRILWKHALTQFFNFYPEKALKPLFSNAAFNIFVEESDHLSESVQPNVLGEVQFLIESLERTTNFTPEAVDNLLLSKTKCQKVLEAIQSKFVVSSANNRQINCDPFVVGQWMSTLASCPNDSLSAFLGNTKVEDVRQFLLTRPEIQELNEAALTEGLNFSGPDKNLVTFEPTELTRITSDTAGAGQTASTSNILFILLLETLIKQCNQSRIFINRSVFAELQGLSVEPVVEEDSVEPVEGVQDQMNAVDEVETTKHVQIYLTNLMLDEKKYCSPGQYDLVIKLLQEIRANSFSSLTEVDILKHDVDEFERKMGTFLSSDSPLLYAITSLRGLLTSLGTQNAKSTDYTELIFTLSISRNYMSAESPLSKAVTTQTQKLRVGLVEGMAVEVNLKMIGQLQIFLEEKITNDLIATIPGCISQISNNECIKDLNLLSTLQFLCVAVSLLSVDIEIKLLAILLCRPISSLSVEAIPLIRTILGEIAKKLQASKNSKSGRNLRLISPFLPLALNIEEDYSSVEFDKLLTTVCIANYLTEEMGGFASSTLNNLMSKIFWRVFCNHEHLKLCGMFGDLYEKTSNLSSEWLDTDSQNPEFFPRLFYAAGRLPLCQIGNGRLSSRFNLGPCQMESYFTLFQSLLVITTLMGRTDPRAMLTRDHLVTLYHAALISIHSTHFHGRHEANVGLIWLLNRIENLCPTEDGKQIALNNLLLDSLSIREMAQSALFEAERSIVESLRSHIAPVILPLGSDTGNPFTSPDPELVREGLETSLCGYFSISASDALSALHILGKLKCKELSTVDLALTCRIISYLFKDDANRFKNSSRQNSSRVVELPIDSVQSTTIETALSNLEALSSIGVLRSSQEIEIFLKSIFVLSSCIGLEFPSEQVISETIISSPSETYSSFSVRPSSGTDVFHSPESSLILQEVSKETSPNEHYTLRAPSQFNVKVVVERIDLGPDDSTIMDLLDIYHHFRLLIQARRSIYTSNAGISKLIPEIYSILPSSGQFLTEPQTKVIEEILQECCERISKRFQEVFLNERTELSLRLLHGYFSMLFPTATKTPIAAQELLSLRIAGIQRTLSQNELWSYVKKNIGLDSTLLNFESFVLAIQGAQKALEGFSLSAVEQICLLYSLNQEGDLLFVDLAAAINWMGIWPIQMSARQRQFLEKKVQSWVKLLSDSVDLSKMKYLDAREVFKWMSVGLFAKCSPKECLKAIDSHPESIKDPELHQLRESIESPFQEIDKIVDFLEFQLSTHTRDEFATLESLEALAIVGCLRWISGNTDLFNSIQEIVAKTCQRLYLAIACISITEAKEAQIELPRKYLHLQEILSILLPHLSRQNRTLFEKSSADQRKLPTSTYKPRPKVIHSLEMISGSLRSLRSRQFNRGSCHDLAGSGQSIPFKRSSLSKLKELIEIRRAVVAGSRPELDQLSYGSSLVISGASEGRTRIPDKLDLSMLHRRCKEHTKHLIQCATYEQKQAELYCRLMGQNIRMTS</sequence>
<accession>A0A158R9N0</accession>
<dbReference type="InterPro" id="IPR027417">
    <property type="entry name" value="P-loop_NTPase"/>
</dbReference>
<organism evidence="7">
    <name type="scientific">Taenia asiatica</name>
    <name type="common">Asian tapeworm</name>
    <dbReference type="NCBI Taxonomy" id="60517"/>
    <lineage>
        <taxon>Eukaryota</taxon>
        <taxon>Metazoa</taxon>
        <taxon>Spiralia</taxon>
        <taxon>Lophotrochozoa</taxon>
        <taxon>Platyhelminthes</taxon>
        <taxon>Cestoda</taxon>
        <taxon>Eucestoda</taxon>
        <taxon>Cyclophyllidea</taxon>
        <taxon>Taeniidae</taxon>
        <taxon>Taenia</taxon>
    </lineage>
</organism>
<gene>
    <name evidence="5" type="ORF">TASK_LOCUS7508</name>
</gene>
<evidence type="ECO:0000313" key="5">
    <source>
        <dbReference type="EMBL" id="VDK38501.1"/>
    </source>
</evidence>
<feature type="binding site" evidence="3">
    <location>
        <begin position="64"/>
        <end position="71"/>
    </location>
    <ligand>
        <name>ATP</name>
        <dbReference type="ChEBI" id="CHEBI:30616"/>
    </ligand>
</feature>
<dbReference type="GO" id="GO:0003777">
    <property type="term" value="F:microtubule motor activity"/>
    <property type="evidence" value="ECO:0007669"/>
    <property type="project" value="InterPro"/>
</dbReference>
<dbReference type="Pfam" id="PF00225">
    <property type="entry name" value="Kinesin"/>
    <property type="match status" value="1"/>
</dbReference>
<dbReference type="OrthoDB" id="6245635at2759"/>
<dbReference type="InterPro" id="IPR001752">
    <property type="entry name" value="Kinesin_motor_dom"/>
</dbReference>
<dbReference type="InterPro" id="IPR036961">
    <property type="entry name" value="Kinesin_motor_dom_sf"/>
</dbReference>
<evidence type="ECO:0000256" key="1">
    <source>
        <dbReference type="ARBA" id="ARBA00022741"/>
    </source>
</evidence>
<keyword evidence="1 3" id="KW-0547">Nucleotide-binding</keyword>
<dbReference type="GO" id="GO:0007018">
    <property type="term" value="P:microtubule-based movement"/>
    <property type="evidence" value="ECO:0007669"/>
    <property type="project" value="InterPro"/>
</dbReference>
<evidence type="ECO:0000256" key="3">
    <source>
        <dbReference type="PROSITE-ProRule" id="PRU00283"/>
    </source>
</evidence>
<dbReference type="PANTHER" id="PTHR47117">
    <property type="entry name" value="STAR-RELATED LIPID TRANSFER PROTEIN 9"/>
    <property type="match status" value="1"/>
</dbReference>
<comment type="similarity">
    <text evidence="3">Belongs to the TRAFAC class myosin-kinesin ATPase superfamily. Kinesin family.</text>
</comment>
<feature type="domain" description="Kinesin motor" evidence="4">
    <location>
        <begin position="3"/>
        <end position="191"/>
    </location>
</feature>
<evidence type="ECO:0000256" key="2">
    <source>
        <dbReference type="ARBA" id="ARBA00022840"/>
    </source>
</evidence>
<dbReference type="SUPFAM" id="SSF52540">
    <property type="entry name" value="P-loop containing nucleoside triphosphate hydrolases"/>
    <property type="match status" value="1"/>
</dbReference>
<evidence type="ECO:0000313" key="6">
    <source>
        <dbReference type="Proteomes" id="UP000282613"/>
    </source>
</evidence>
<dbReference type="EMBL" id="UYRS01018628">
    <property type="protein sequence ID" value="VDK38501.1"/>
    <property type="molecule type" value="Genomic_DNA"/>
</dbReference>
<keyword evidence="2 3" id="KW-0067">ATP-binding</keyword>
<proteinExistence type="inferred from homology"/>
<evidence type="ECO:0000313" key="7">
    <source>
        <dbReference type="WBParaSite" id="TASK_0000750701-mRNA-1"/>
    </source>
</evidence>
<dbReference type="Proteomes" id="UP000282613">
    <property type="component" value="Unassembled WGS sequence"/>
</dbReference>
<keyword evidence="3" id="KW-0505">Motor protein</keyword>
<dbReference type="Gene3D" id="3.40.850.10">
    <property type="entry name" value="Kinesin motor domain"/>
    <property type="match status" value="1"/>
</dbReference>
<dbReference type="PROSITE" id="PS50067">
    <property type="entry name" value="KINESIN_MOTOR_2"/>
    <property type="match status" value="1"/>
</dbReference>
<dbReference type="SMART" id="SM00129">
    <property type="entry name" value="KISc"/>
    <property type="match status" value="1"/>
</dbReference>
<evidence type="ECO:0000259" key="4">
    <source>
        <dbReference type="PROSITE" id="PS50067"/>
    </source>
</evidence>